<dbReference type="GO" id="GO:0030288">
    <property type="term" value="C:outer membrane-bounded periplasmic space"/>
    <property type="evidence" value="ECO:0007669"/>
    <property type="project" value="InterPro"/>
</dbReference>
<dbReference type="GO" id="GO:0071555">
    <property type="term" value="P:cell wall organization"/>
    <property type="evidence" value="ECO:0007669"/>
    <property type="project" value="InterPro"/>
</dbReference>
<dbReference type="PANTHER" id="PTHR30251">
    <property type="entry name" value="PILUS ASSEMBLY CHAPERONE"/>
    <property type="match status" value="1"/>
</dbReference>
<feature type="signal peptide" evidence="1">
    <location>
        <begin position="1"/>
        <end position="26"/>
    </location>
</feature>
<keyword evidence="1" id="KW-0732">Signal</keyword>
<dbReference type="EMBL" id="JAVDKS010000001">
    <property type="protein sequence ID" value="MDQ2255223.1"/>
    <property type="molecule type" value="Genomic_DNA"/>
</dbReference>
<protein>
    <submittedName>
        <fullName evidence="3">Molecular chaperone</fullName>
    </submittedName>
</protein>
<dbReference type="AlphaFoldDB" id="A0AAW8H322"/>
<dbReference type="PANTHER" id="PTHR30251:SF4">
    <property type="entry name" value="SLR1668 PROTEIN"/>
    <property type="match status" value="1"/>
</dbReference>
<name>A0AAW8H322_9ENTR</name>
<evidence type="ECO:0000313" key="3">
    <source>
        <dbReference type="EMBL" id="MDQ2255223.1"/>
    </source>
</evidence>
<gene>
    <name evidence="3" type="ORF">RBJ67_03590</name>
</gene>
<evidence type="ECO:0000313" key="4">
    <source>
        <dbReference type="Proteomes" id="UP001225042"/>
    </source>
</evidence>
<comment type="caution">
    <text evidence="3">The sequence shown here is derived from an EMBL/GenBank/DDBJ whole genome shotgun (WGS) entry which is preliminary data.</text>
</comment>
<dbReference type="RefSeq" id="WP_217186432.1">
    <property type="nucleotide sequence ID" value="NZ_CP143717.1"/>
</dbReference>
<feature type="chain" id="PRO_5043577905" evidence="1">
    <location>
        <begin position="27"/>
        <end position="253"/>
    </location>
</feature>
<dbReference type="InterPro" id="IPR050643">
    <property type="entry name" value="Periplasmic_pilus_chap"/>
</dbReference>
<dbReference type="Proteomes" id="UP001225042">
    <property type="component" value="Unassembled WGS sequence"/>
</dbReference>
<accession>A0AAW8H322</accession>
<dbReference type="Pfam" id="PF00345">
    <property type="entry name" value="PapD_N"/>
    <property type="match status" value="1"/>
</dbReference>
<reference evidence="3 4" key="1">
    <citation type="submission" date="2023-08" db="EMBL/GenBank/DDBJ databases">
        <authorList>
            <person name="Dale J."/>
        </authorList>
    </citation>
    <scope>NUCLEOTIDE SEQUENCE [LARGE SCALE GENOMIC DNA]</scope>
    <source>
        <strain evidence="3 4">2023EL-00788</strain>
    </source>
</reference>
<evidence type="ECO:0000259" key="2">
    <source>
        <dbReference type="Pfam" id="PF00345"/>
    </source>
</evidence>
<sequence>MQPLFRHLCLVSVLGVTAAATSQAQAAATILLWPIDPWLSAETKATELWIQNQGNSATTMQVRIVRWKQEEGFERYTAQQDVVASPPIVTIGKGSKQLIRLIKQGSVPMGVEQAYRIIVDEIPQPDAKAEPTIGLKLQMRYSIPLFVYGQGIPTIKEGAHHALVESKNLSWRVTQEAGHPALEVRNQGDVHVRLSQVTLDQGGQKRTVADGLLGYVLPGSTRSWPIPAGIRQPEQMSAQINARDTQWQSTPVN</sequence>
<dbReference type="InterPro" id="IPR016147">
    <property type="entry name" value="Pili_assmbl_chaperone_N"/>
</dbReference>
<feature type="domain" description="Pili assembly chaperone N-terminal" evidence="2">
    <location>
        <begin position="39"/>
        <end position="148"/>
    </location>
</feature>
<keyword evidence="4" id="KW-1185">Reference proteome</keyword>
<evidence type="ECO:0000256" key="1">
    <source>
        <dbReference type="SAM" id="SignalP"/>
    </source>
</evidence>
<organism evidence="3 4">
    <name type="scientific">Enterobacter soli</name>
    <dbReference type="NCBI Taxonomy" id="885040"/>
    <lineage>
        <taxon>Bacteria</taxon>
        <taxon>Pseudomonadati</taxon>
        <taxon>Pseudomonadota</taxon>
        <taxon>Gammaproteobacteria</taxon>
        <taxon>Enterobacterales</taxon>
        <taxon>Enterobacteriaceae</taxon>
        <taxon>Enterobacter</taxon>
    </lineage>
</organism>
<proteinExistence type="predicted"/>